<dbReference type="SMART" id="SM00564">
    <property type="entry name" value="PQQ"/>
    <property type="match status" value="2"/>
</dbReference>
<dbReference type="InterPro" id="IPR015943">
    <property type="entry name" value="WD40/YVTN_repeat-like_dom_sf"/>
</dbReference>
<accession>A0A382HDX9</accession>
<gene>
    <name evidence="2" type="ORF">METZ01_LOCUS238408</name>
</gene>
<dbReference type="PANTHER" id="PTHR34512">
    <property type="entry name" value="CELL SURFACE PROTEIN"/>
    <property type="match status" value="1"/>
</dbReference>
<feature type="non-terminal residue" evidence="2">
    <location>
        <position position="130"/>
    </location>
</feature>
<dbReference type="PANTHER" id="PTHR34512:SF30">
    <property type="entry name" value="OUTER MEMBRANE PROTEIN ASSEMBLY FACTOR BAMB"/>
    <property type="match status" value="1"/>
</dbReference>
<dbReference type="InterPro" id="IPR018391">
    <property type="entry name" value="PQQ_b-propeller_rpt"/>
</dbReference>
<feature type="domain" description="Pyrrolo-quinoline quinone repeat" evidence="1">
    <location>
        <begin position="54"/>
        <end position="129"/>
    </location>
</feature>
<dbReference type="EMBL" id="UINC01060735">
    <property type="protein sequence ID" value="SVB85554.1"/>
    <property type="molecule type" value="Genomic_DNA"/>
</dbReference>
<dbReference type="AlphaFoldDB" id="A0A382HDX9"/>
<proteinExistence type="predicted"/>
<dbReference type="Gene3D" id="2.130.10.10">
    <property type="entry name" value="YVTN repeat-like/Quinoprotein amine dehydrogenase"/>
    <property type="match status" value="1"/>
</dbReference>
<protein>
    <recommendedName>
        <fullName evidence="1">Pyrrolo-quinoline quinone repeat domain-containing protein</fullName>
    </recommendedName>
</protein>
<reference evidence="2" key="1">
    <citation type="submission" date="2018-05" db="EMBL/GenBank/DDBJ databases">
        <authorList>
            <person name="Lanie J.A."/>
            <person name="Ng W.-L."/>
            <person name="Kazmierczak K.M."/>
            <person name="Andrzejewski T.M."/>
            <person name="Davidsen T.M."/>
            <person name="Wayne K.J."/>
            <person name="Tettelin H."/>
            <person name="Glass J.I."/>
            <person name="Rusch D."/>
            <person name="Podicherti R."/>
            <person name="Tsui H.-C.T."/>
            <person name="Winkler M.E."/>
        </authorList>
    </citation>
    <scope>NUCLEOTIDE SEQUENCE</scope>
</reference>
<organism evidence="2">
    <name type="scientific">marine metagenome</name>
    <dbReference type="NCBI Taxonomy" id="408172"/>
    <lineage>
        <taxon>unclassified sequences</taxon>
        <taxon>metagenomes</taxon>
        <taxon>ecological metagenomes</taxon>
    </lineage>
</organism>
<evidence type="ECO:0000313" key="2">
    <source>
        <dbReference type="EMBL" id="SVB85554.1"/>
    </source>
</evidence>
<dbReference type="InterPro" id="IPR002372">
    <property type="entry name" value="PQQ_rpt_dom"/>
</dbReference>
<name>A0A382HDX9_9ZZZZ</name>
<dbReference type="Pfam" id="PF13360">
    <property type="entry name" value="PQQ_2"/>
    <property type="match status" value="1"/>
</dbReference>
<evidence type="ECO:0000259" key="1">
    <source>
        <dbReference type="Pfam" id="PF13360"/>
    </source>
</evidence>
<dbReference type="InterPro" id="IPR011047">
    <property type="entry name" value="Quinoprotein_ADH-like_sf"/>
</dbReference>
<sequence>MKFSFLVLSCFLTFALCVGNGATVPAKNKDWPQHRGGQDLRGLASGKLGDKLKLLWTFETGEFVKSSAVVADGRVFIGSDTGKLHAIDLKTGKEAWHYKTELAIEAAPLVVGEAVYVGSTDGFLYALRAK</sequence>
<dbReference type="SUPFAM" id="SSF50998">
    <property type="entry name" value="Quinoprotein alcohol dehydrogenase-like"/>
    <property type="match status" value="1"/>
</dbReference>